<protein>
    <submittedName>
        <fullName evidence="3">Uncharacterized protein</fullName>
    </submittedName>
</protein>
<evidence type="ECO:0000256" key="1">
    <source>
        <dbReference type="SAM" id="Coils"/>
    </source>
</evidence>
<comment type="caution">
    <text evidence="3">The sequence shown here is derived from an EMBL/GenBank/DDBJ whole genome shotgun (WGS) entry which is preliminary data.</text>
</comment>
<keyword evidence="1" id="KW-0175">Coiled coil</keyword>
<feature type="compositionally biased region" description="Basic and acidic residues" evidence="2">
    <location>
        <begin position="178"/>
        <end position="190"/>
    </location>
</feature>
<feature type="region of interest" description="Disordered" evidence="2">
    <location>
        <begin position="173"/>
        <end position="214"/>
    </location>
</feature>
<dbReference type="AlphaFoldDB" id="A0A4R4FAQ8"/>
<dbReference type="EMBL" id="SMMX01000023">
    <property type="protein sequence ID" value="TDA20368.1"/>
    <property type="molecule type" value="Genomic_DNA"/>
</dbReference>
<dbReference type="RefSeq" id="WP_132280831.1">
    <property type="nucleotide sequence ID" value="NZ_JAOBST010000033.1"/>
</dbReference>
<proteinExistence type="predicted"/>
<evidence type="ECO:0000313" key="4">
    <source>
        <dbReference type="Proteomes" id="UP000295710"/>
    </source>
</evidence>
<reference evidence="3 4" key="1">
    <citation type="journal article" date="2016" name="Nat. Microbiol.">
        <title>The Mouse Intestinal Bacterial Collection (miBC) provides host-specific insight into cultured diversity and functional potential of the gut microbiota.</title>
        <authorList>
            <person name="Lagkouvardos I."/>
            <person name="Pukall R."/>
            <person name="Abt B."/>
            <person name="Foesel B.U."/>
            <person name="Meier-Kolthoff J.P."/>
            <person name="Kumar N."/>
            <person name="Bresciani A."/>
            <person name="Martinez I."/>
            <person name="Just S."/>
            <person name="Ziegler C."/>
            <person name="Brugiroux S."/>
            <person name="Garzetti D."/>
            <person name="Wenning M."/>
            <person name="Bui T.P."/>
            <person name="Wang J."/>
            <person name="Hugenholtz F."/>
            <person name="Plugge C.M."/>
            <person name="Peterson D.A."/>
            <person name="Hornef M.W."/>
            <person name="Baines J.F."/>
            <person name="Smidt H."/>
            <person name="Walter J."/>
            <person name="Kristiansen K."/>
            <person name="Nielsen H.B."/>
            <person name="Haller D."/>
            <person name="Overmann J."/>
            <person name="Stecher B."/>
            <person name="Clavel T."/>
        </authorList>
    </citation>
    <scope>NUCLEOTIDE SEQUENCE [LARGE SCALE GENOMIC DNA]</scope>
    <source>
        <strain evidence="3 4">DSM 28560</strain>
    </source>
</reference>
<gene>
    <name evidence="3" type="ORF">E1963_17490</name>
</gene>
<accession>A0A4R4FAQ8</accession>
<dbReference type="Proteomes" id="UP000295710">
    <property type="component" value="Unassembled WGS sequence"/>
</dbReference>
<sequence length="445" mass="50109">MYTYEEKKRPRSKVKAFPSHSPVIQAKLAGGLTQLSSEDILAKLEEDYTYPPGNRALYLSIIEACINTPNKEYTELRQIADVLHLTPVYNDTELESIIAPLYEKERLPGRTDIVRTILEHYSERFSLKSIDRLMALSEFSIDLQEIIHNNLFLYYGRTAERMQSDLARAQTAYEQAEEAYHKHTAEKAPSKESSSTSPASSPAAPPPPPIGDFRLVELGNAKNRARLQIRTLEKSIEDITAENQLLRRIFTFSPFRQNTEIPPALDIGAFTVRHYTTVEEPTFTSIRSALSLGVAEAGSMKKSSGHTTDRDWNTFGNIGNTFFLLFVGGHPVCRQPFLNGTKHYVEFPLGHFDMMWVSSDWLDTRAVKGDSFLGTGPKIHRQLLAVVKNYCDQCKAVSPSAPDFLRLTPAGFAEILGSLYNNFEVKVPGCVPIGQNKWVPSDFRR</sequence>
<keyword evidence="4" id="KW-1185">Reference proteome</keyword>
<evidence type="ECO:0000256" key="2">
    <source>
        <dbReference type="SAM" id="MobiDB-lite"/>
    </source>
</evidence>
<organism evidence="3 4">
    <name type="scientific">Extibacter muris</name>
    <dbReference type="NCBI Taxonomy" id="1796622"/>
    <lineage>
        <taxon>Bacteria</taxon>
        <taxon>Bacillati</taxon>
        <taxon>Bacillota</taxon>
        <taxon>Clostridia</taxon>
        <taxon>Lachnospirales</taxon>
        <taxon>Lachnospiraceae</taxon>
        <taxon>Extibacter</taxon>
    </lineage>
</organism>
<feature type="coiled-coil region" evidence="1">
    <location>
        <begin position="215"/>
        <end position="249"/>
    </location>
</feature>
<feature type="compositionally biased region" description="Low complexity" evidence="2">
    <location>
        <begin position="191"/>
        <end position="202"/>
    </location>
</feature>
<evidence type="ECO:0000313" key="3">
    <source>
        <dbReference type="EMBL" id="TDA20368.1"/>
    </source>
</evidence>
<name>A0A4R4FAQ8_9FIRM</name>